<keyword evidence="2" id="KW-1133">Transmembrane helix</keyword>
<dbReference type="AlphaFoldDB" id="A0AAU7S4Z7"/>
<feature type="transmembrane region" description="Helical" evidence="2">
    <location>
        <begin position="58"/>
        <end position="78"/>
    </location>
</feature>
<dbReference type="RefSeq" id="WP_349962484.1">
    <property type="nucleotide sequence ID" value="NZ_CP157962.1"/>
</dbReference>
<evidence type="ECO:0000313" key="3">
    <source>
        <dbReference type="EMBL" id="XBT97406.1"/>
    </source>
</evidence>
<organism evidence="3">
    <name type="scientific">Rhizobium sp. ZPR3</name>
    <dbReference type="NCBI Taxonomy" id="3158967"/>
    <lineage>
        <taxon>Bacteria</taxon>
        <taxon>Pseudomonadati</taxon>
        <taxon>Pseudomonadota</taxon>
        <taxon>Alphaproteobacteria</taxon>
        <taxon>Hyphomicrobiales</taxon>
        <taxon>Rhizobiaceae</taxon>
        <taxon>Rhizobium/Agrobacterium group</taxon>
        <taxon>Rhizobium</taxon>
    </lineage>
</organism>
<name>A0AAU7S4Z7_9HYPH</name>
<reference evidence="3" key="1">
    <citation type="submission" date="2024-06" db="EMBL/GenBank/DDBJ databases">
        <authorList>
            <person name="Li T."/>
            <person name="Gao R."/>
        </authorList>
    </citation>
    <scope>NUCLEOTIDE SEQUENCE</scope>
    <source>
        <strain evidence="3">ZPR3</strain>
        <plasmid evidence="3">unnamed2</plasmid>
    </source>
</reference>
<keyword evidence="2" id="KW-0472">Membrane</keyword>
<protein>
    <submittedName>
        <fullName evidence="3">Uncharacterized protein</fullName>
    </submittedName>
</protein>
<gene>
    <name evidence="3" type="ORF">ABM479_29515</name>
</gene>
<evidence type="ECO:0000256" key="1">
    <source>
        <dbReference type="SAM" id="MobiDB-lite"/>
    </source>
</evidence>
<keyword evidence="2" id="KW-0812">Transmembrane</keyword>
<proteinExistence type="predicted"/>
<geneLocation type="plasmid" evidence="3">
    <name>unnamed2</name>
</geneLocation>
<feature type="region of interest" description="Disordered" evidence="1">
    <location>
        <begin position="154"/>
        <end position="175"/>
    </location>
</feature>
<sequence length="175" mass="18865">MEFVNRYIDRPLLGGGSAAMRLWHSRTGHSPQKLGPLLNLVVILALLSTSGLLLNGPIYLFAVGTLFLLAVPSLRLLARGWTGQSYDIRSYQALAAAAARKRDAEWATRLTVLLTATVFPFCVSVDDPAASIFLLGASLWFVLTAPVKMYLDAAEPPPPDSGGKKALRRQATMAA</sequence>
<keyword evidence="3" id="KW-0614">Plasmid</keyword>
<feature type="transmembrane region" description="Helical" evidence="2">
    <location>
        <begin position="34"/>
        <end position="52"/>
    </location>
</feature>
<evidence type="ECO:0000256" key="2">
    <source>
        <dbReference type="SAM" id="Phobius"/>
    </source>
</evidence>
<accession>A0AAU7S4Z7</accession>
<dbReference type="EMBL" id="CP157962">
    <property type="protein sequence ID" value="XBT97406.1"/>
    <property type="molecule type" value="Genomic_DNA"/>
</dbReference>